<dbReference type="PRINTS" id="PR00081">
    <property type="entry name" value="GDHRDH"/>
</dbReference>
<dbReference type="PANTHER" id="PTHR43086:SF3">
    <property type="entry name" value="NADP-DEPENDENT 3-HYDROXY ACID DEHYDROGENASE YDFG"/>
    <property type="match status" value="1"/>
</dbReference>
<dbReference type="Gene3D" id="3.40.50.720">
    <property type="entry name" value="NAD(P)-binding Rossmann-like Domain"/>
    <property type="match status" value="1"/>
</dbReference>
<dbReference type="InterPro" id="IPR002347">
    <property type="entry name" value="SDR_fam"/>
</dbReference>
<evidence type="ECO:0000256" key="7">
    <source>
        <dbReference type="ARBA" id="ARBA00044271"/>
    </source>
</evidence>
<gene>
    <name evidence="12" type="ORF">AUO97_02130</name>
</gene>
<dbReference type="InterPro" id="IPR036291">
    <property type="entry name" value="NAD(P)-bd_dom_sf"/>
</dbReference>
<evidence type="ECO:0000256" key="1">
    <source>
        <dbReference type="ARBA" id="ARBA00006484"/>
    </source>
</evidence>
<dbReference type="GO" id="GO:0035527">
    <property type="term" value="F:3-hydroxypropionate dehydrogenase (NADP+) activity"/>
    <property type="evidence" value="ECO:0007669"/>
    <property type="project" value="UniProtKB-EC"/>
</dbReference>
<evidence type="ECO:0000256" key="11">
    <source>
        <dbReference type="RuleBase" id="RU000363"/>
    </source>
</evidence>
<dbReference type="SUPFAM" id="SSF51735">
    <property type="entry name" value="NAD(P)-binding Rossmann-fold domains"/>
    <property type="match status" value="1"/>
</dbReference>
<comment type="function">
    <text evidence="9">NADP-dependent dehydrogenase with broad substrate specificity acting on 3-hydroxy acids. Catalyzes the NADP-dependent oxidation of L-allo-threonine to L-2-amino-3-keto-butyrate, which is spontaneously decarboxylated into aminoacetone. Also acts on D-threonine, L-serine, D-serine, D-3-hydroxyisobutyrate, L-3-hydroxyisobutyrate, D-glycerate and L-glycerate. Able to catalyze the reduction of the malonic semialdehyde to 3-hydroxypropionic acid. YdfG is apparently supplementing RutE, the presumed malonic semialdehyde reductase involved in pyrimidine degradation since both are able to detoxify malonic semialdehyde.</text>
</comment>
<dbReference type="PANTHER" id="PTHR43086">
    <property type="entry name" value="VERY-LONG-CHAIN 3-OXOOACYL-COA REDUCTASE"/>
    <property type="match status" value="1"/>
</dbReference>
<dbReference type="Pfam" id="PF00106">
    <property type="entry name" value="adh_short"/>
    <property type="match status" value="1"/>
</dbReference>
<reference evidence="12 13" key="1">
    <citation type="journal article" date="2014" name="Antimicrob. Agents Chemother.">
        <title>Triclosan can select for an AdeIJK-overexpressing mutant of Acinetobacter baumannii ATCC 17978 that displays reduced susceptibility to multiple antibiotics.</title>
        <authorList>
            <person name="Fernando D.M."/>
            <person name="Xu W."/>
            <person name="Loewen P.C."/>
            <person name="Zhanel G.G."/>
            <person name="Kumar A."/>
        </authorList>
    </citation>
    <scope>NUCLEOTIDE SEQUENCE [LARGE SCALE GENOMIC DNA]</scope>
    <source>
        <strain evidence="12 13">ATCC 17978</strain>
    </source>
</reference>
<comment type="catalytic activity">
    <reaction evidence="3">
        <text>L-allo-threonine + NADP(+) = aminoacetone + CO2 + NADPH</text>
        <dbReference type="Rhea" id="RHEA:43524"/>
        <dbReference type="ChEBI" id="CHEBI:16526"/>
        <dbReference type="ChEBI" id="CHEBI:57783"/>
        <dbReference type="ChEBI" id="CHEBI:58320"/>
        <dbReference type="ChEBI" id="CHEBI:58349"/>
        <dbReference type="ChEBI" id="CHEBI:58585"/>
        <dbReference type="EC" id="1.1.1.381"/>
    </reaction>
</comment>
<dbReference type="EC" id="1.1.1.381" evidence="5"/>
<dbReference type="EMBL" id="CP018664">
    <property type="protein sequence ID" value="APP29679.1"/>
    <property type="molecule type" value="Genomic_DNA"/>
</dbReference>
<dbReference type="Proteomes" id="UP000072389">
    <property type="component" value="Chromosome"/>
</dbReference>
<dbReference type="InterPro" id="IPR020904">
    <property type="entry name" value="Sc_DH/Rdtase_CS"/>
</dbReference>
<keyword evidence="2" id="KW-0560">Oxidoreductase</keyword>
<evidence type="ECO:0000313" key="13">
    <source>
        <dbReference type="Proteomes" id="UP000072389"/>
    </source>
</evidence>
<dbReference type="PRINTS" id="PR00080">
    <property type="entry name" value="SDRFAMILY"/>
</dbReference>
<dbReference type="PIRSF" id="PIRSF000126">
    <property type="entry name" value="11-beta-HSD1"/>
    <property type="match status" value="1"/>
</dbReference>
<evidence type="ECO:0000256" key="10">
    <source>
        <dbReference type="ARBA" id="ARBA00047274"/>
    </source>
</evidence>
<protein>
    <recommendedName>
        <fullName evidence="6">NADP-dependent 3-hydroxy acid dehydrogenase YdfG</fullName>
        <ecNumber evidence="4">1.1.1.298</ecNumber>
        <ecNumber evidence="5">1.1.1.381</ecNumber>
    </recommendedName>
    <alternativeName>
        <fullName evidence="8">L-allo-threonine dehydrogenase</fullName>
    </alternativeName>
    <alternativeName>
        <fullName evidence="7">Malonic semialdehyde reductase</fullName>
    </alternativeName>
</protein>
<evidence type="ECO:0000313" key="12">
    <source>
        <dbReference type="EMBL" id="APP29679.1"/>
    </source>
</evidence>
<evidence type="ECO:0000256" key="3">
    <source>
        <dbReference type="ARBA" id="ARBA00043812"/>
    </source>
</evidence>
<comment type="similarity">
    <text evidence="1 11">Belongs to the short-chain dehydrogenases/reductases (SDR) family.</text>
</comment>
<proteinExistence type="inferred from homology"/>
<evidence type="ECO:0000256" key="5">
    <source>
        <dbReference type="ARBA" id="ARBA00044059"/>
    </source>
</evidence>
<sequence>MSVQSKVLITGASSGIGSVYADRFAQRGYHLILVARDTNRLDKISKDLQEKYGVQVEFIQADLSNDQDICKIEDVLKNDADIEILVNNAGIALNGNFLTQDRNEIEKLLTLNMTAVVRLSHAMSQSLIRKGKGAIINLGSVLGLAPEFGSTIYGASKSFIQFFSQGLHLELKDHGVYVQAVLPSATKTEIWERSGIDLSQVPPLMDVNDLVDAALIGFDRKETITIPVLKDENQWNNFEKSRMTLLPNFSSAEVAQRYKN</sequence>
<comment type="catalytic activity">
    <reaction evidence="10">
        <text>3-hydroxypropanoate + NADP(+) = 3-oxopropanoate + NADPH + H(+)</text>
        <dbReference type="Rhea" id="RHEA:26438"/>
        <dbReference type="ChEBI" id="CHEBI:15378"/>
        <dbReference type="ChEBI" id="CHEBI:16510"/>
        <dbReference type="ChEBI" id="CHEBI:33190"/>
        <dbReference type="ChEBI" id="CHEBI:57783"/>
        <dbReference type="ChEBI" id="CHEBI:58349"/>
        <dbReference type="EC" id="1.1.1.298"/>
    </reaction>
</comment>
<dbReference type="EC" id="1.1.1.298" evidence="4"/>
<evidence type="ECO:0000256" key="4">
    <source>
        <dbReference type="ARBA" id="ARBA00044050"/>
    </source>
</evidence>
<organism evidence="12 13">
    <name type="scientific">Acinetobacter baumannii</name>
    <dbReference type="NCBI Taxonomy" id="470"/>
    <lineage>
        <taxon>Bacteria</taxon>
        <taxon>Pseudomonadati</taxon>
        <taxon>Pseudomonadota</taxon>
        <taxon>Gammaproteobacteria</taxon>
        <taxon>Moraxellales</taxon>
        <taxon>Moraxellaceae</taxon>
        <taxon>Acinetobacter</taxon>
        <taxon>Acinetobacter calcoaceticus/baumannii complex</taxon>
    </lineage>
</organism>
<dbReference type="RefSeq" id="WP_000116129.1">
    <property type="nucleotide sequence ID" value="NZ_AP022238.1"/>
</dbReference>
<evidence type="ECO:0000256" key="6">
    <source>
        <dbReference type="ARBA" id="ARBA00044065"/>
    </source>
</evidence>
<evidence type="ECO:0000256" key="9">
    <source>
        <dbReference type="ARBA" id="ARBA00045650"/>
    </source>
</evidence>
<name>A0A1E3MCX2_ACIBA</name>
<accession>A0A1E3MCX2</accession>
<evidence type="ECO:0000256" key="8">
    <source>
        <dbReference type="ARBA" id="ARBA00044349"/>
    </source>
</evidence>
<dbReference type="AlphaFoldDB" id="A0A1E3MCX2"/>
<dbReference type="PROSITE" id="PS00061">
    <property type="entry name" value="ADH_SHORT"/>
    <property type="match status" value="1"/>
</dbReference>
<evidence type="ECO:0000256" key="2">
    <source>
        <dbReference type="ARBA" id="ARBA00023002"/>
    </source>
</evidence>